<dbReference type="Pfam" id="PF01494">
    <property type="entry name" value="FAD_binding_3"/>
    <property type="match status" value="1"/>
</dbReference>
<dbReference type="GO" id="GO:0071949">
    <property type="term" value="F:FAD binding"/>
    <property type="evidence" value="ECO:0007669"/>
    <property type="project" value="InterPro"/>
</dbReference>
<evidence type="ECO:0000256" key="3">
    <source>
        <dbReference type="ARBA" id="ARBA00023002"/>
    </source>
</evidence>
<dbReference type="SUPFAM" id="SSF54373">
    <property type="entry name" value="FAD-linked reductases, C-terminal domain"/>
    <property type="match status" value="1"/>
</dbReference>
<dbReference type="PANTHER" id="PTHR46720">
    <property type="entry name" value="HYDROXYLASE, PUTATIVE (AFU_ORTHOLOGUE AFUA_3G01460)-RELATED"/>
    <property type="match status" value="1"/>
</dbReference>
<feature type="domain" description="FAD-binding" evidence="4">
    <location>
        <begin position="5"/>
        <end position="362"/>
    </location>
</feature>
<sequence length="424" mass="45908">MSRQTQIAILGGGICGQALAYALSTKGMSVRVFEQAASSQEIGAGIGLGANACLALERLGLLDSVVSKSDEGRLTLRSFEFVTGDTHELIYDYPTSETDFGLGMHRAALLDAITSVLPPGVLTFNKRCISIAREQDNIILGFADDTTYAADVLLGCDGIKSATREFLLSGSAKPANTKYVAYRGLVPSQRLLDQGLLTSDLSRPRMYCEQDKHLITFPVKGGSMTNIVAFAKRANVVPFERVISSARNNWVESVELSTVQRDYEGWGTKVQAILQSIENPTKWTLHALDPPLSSFVSGRIALVGDAAHAMLPHLGAGAGQGLEDALLLTQLLTRPDVSVENVEFVLRAYDAIRVPRANGVLEGSARAGDIYEGRGPSGPTVNGIRQDLEGIWDPVWHGYDLEEAYQRAAHMFLESLRCSPHDRT</sequence>
<name>A0A166J2B9_9AGAM</name>
<keyword evidence="2" id="KW-0274">FAD</keyword>
<dbReference type="OrthoDB" id="417877at2759"/>
<evidence type="ECO:0000313" key="6">
    <source>
        <dbReference type="Proteomes" id="UP000076798"/>
    </source>
</evidence>
<dbReference type="InterPro" id="IPR051104">
    <property type="entry name" value="FAD_monoxygenase"/>
</dbReference>
<dbReference type="GO" id="GO:0044550">
    <property type="term" value="P:secondary metabolite biosynthetic process"/>
    <property type="evidence" value="ECO:0007669"/>
    <property type="project" value="TreeGrafter"/>
</dbReference>
<organism evidence="5 6">
    <name type="scientific">Sistotremastrum suecicum HHB10207 ss-3</name>
    <dbReference type="NCBI Taxonomy" id="1314776"/>
    <lineage>
        <taxon>Eukaryota</taxon>
        <taxon>Fungi</taxon>
        <taxon>Dikarya</taxon>
        <taxon>Basidiomycota</taxon>
        <taxon>Agaricomycotina</taxon>
        <taxon>Agaricomycetes</taxon>
        <taxon>Sistotremastrales</taxon>
        <taxon>Sistotremastraceae</taxon>
        <taxon>Sistotremastrum</taxon>
    </lineage>
</organism>
<evidence type="ECO:0000259" key="4">
    <source>
        <dbReference type="Pfam" id="PF01494"/>
    </source>
</evidence>
<evidence type="ECO:0000313" key="5">
    <source>
        <dbReference type="EMBL" id="KZT44298.1"/>
    </source>
</evidence>
<evidence type="ECO:0000256" key="2">
    <source>
        <dbReference type="ARBA" id="ARBA00022827"/>
    </source>
</evidence>
<dbReference type="GO" id="GO:0016491">
    <property type="term" value="F:oxidoreductase activity"/>
    <property type="evidence" value="ECO:0007669"/>
    <property type="project" value="UniProtKB-KW"/>
</dbReference>
<dbReference type="PANTHER" id="PTHR46720:SF3">
    <property type="entry name" value="FAD-BINDING DOMAIN-CONTAINING PROTEIN-RELATED"/>
    <property type="match status" value="1"/>
</dbReference>
<dbReference type="Gene3D" id="3.50.50.60">
    <property type="entry name" value="FAD/NAD(P)-binding domain"/>
    <property type="match status" value="1"/>
</dbReference>
<reference evidence="5 6" key="1">
    <citation type="journal article" date="2016" name="Mol. Biol. Evol.">
        <title>Comparative Genomics of Early-Diverging Mushroom-Forming Fungi Provides Insights into the Origins of Lignocellulose Decay Capabilities.</title>
        <authorList>
            <person name="Nagy L.G."/>
            <person name="Riley R."/>
            <person name="Tritt A."/>
            <person name="Adam C."/>
            <person name="Daum C."/>
            <person name="Floudas D."/>
            <person name="Sun H."/>
            <person name="Yadav J.S."/>
            <person name="Pangilinan J."/>
            <person name="Larsson K.H."/>
            <person name="Matsuura K."/>
            <person name="Barry K."/>
            <person name="Labutti K."/>
            <person name="Kuo R."/>
            <person name="Ohm R.A."/>
            <person name="Bhattacharya S.S."/>
            <person name="Shirouzu T."/>
            <person name="Yoshinaga Y."/>
            <person name="Martin F.M."/>
            <person name="Grigoriev I.V."/>
            <person name="Hibbett D.S."/>
        </authorList>
    </citation>
    <scope>NUCLEOTIDE SEQUENCE [LARGE SCALE GENOMIC DNA]</scope>
    <source>
        <strain evidence="5 6">HHB10207 ss-3</strain>
    </source>
</reference>
<keyword evidence="3" id="KW-0560">Oxidoreductase</keyword>
<keyword evidence="1" id="KW-0285">Flavoprotein</keyword>
<dbReference type="AlphaFoldDB" id="A0A166J2B9"/>
<protein>
    <submittedName>
        <fullName evidence="5">FAD/NAD(P)-binding domain-containing protein</fullName>
    </submittedName>
</protein>
<dbReference type="SUPFAM" id="SSF51905">
    <property type="entry name" value="FAD/NAD(P)-binding domain"/>
    <property type="match status" value="1"/>
</dbReference>
<accession>A0A166J2B9</accession>
<dbReference type="STRING" id="1314776.A0A166J2B9"/>
<gene>
    <name evidence="5" type="ORF">SISSUDRAFT_1012400</name>
</gene>
<dbReference type="InterPro" id="IPR036188">
    <property type="entry name" value="FAD/NAD-bd_sf"/>
</dbReference>
<proteinExistence type="predicted"/>
<dbReference type="PRINTS" id="PR00420">
    <property type="entry name" value="RNGMNOXGNASE"/>
</dbReference>
<dbReference type="InterPro" id="IPR002938">
    <property type="entry name" value="FAD-bd"/>
</dbReference>
<keyword evidence="6" id="KW-1185">Reference proteome</keyword>
<dbReference type="Proteomes" id="UP000076798">
    <property type="component" value="Unassembled WGS sequence"/>
</dbReference>
<dbReference type="EMBL" id="KV428004">
    <property type="protein sequence ID" value="KZT44298.1"/>
    <property type="molecule type" value="Genomic_DNA"/>
</dbReference>
<evidence type="ECO:0000256" key="1">
    <source>
        <dbReference type="ARBA" id="ARBA00022630"/>
    </source>
</evidence>